<protein>
    <submittedName>
        <fullName evidence="1">Nucleoside/nucleotide kinase family protein</fullName>
    </submittedName>
</protein>
<gene>
    <name evidence="1" type="ORF">ABRP34_13955</name>
</gene>
<dbReference type="EMBL" id="CP159279">
    <property type="protein sequence ID" value="XCH09952.1"/>
    <property type="molecule type" value="Genomic_DNA"/>
</dbReference>
<keyword evidence="1" id="KW-0418">Kinase</keyword>
<dbReference type="GO" id="GO:0016301">
    <property type="term" value="F:kinase activity"/>
    <property type="evidence" value="ECO:0007669"/>
    <property type="project" value="UniProtKB-KW"/>
</dbReference>
<accession>A0AAU8ELV7</accession>
<organism evidence="1">
    <name type="scientific">Arthrobacter sp. K5</name>
    <dbReference type="NCBI Taxonomy" id="2839623"/>
    <lineage>
        <taxon>Bacteria</taxon>
        <taxon>Bacillati</taxon>
        <taxon>Actinomycetota</taxon>
        <taxon>Actinomycetes</taxon>
        <taxon>Micrococcales</taxon>
        <taxon>Micrococcaceae</taxon>
        <taxon>Arthrobacter</taxon>
    </lineage>
</organism>
<evidence type="ECO:0000313" key="1">
    <source>
        <dbReference type="EMBL" id="XCH09952.1"/>
    </source>
</evidence>
<name>A0AAU8ELV7_9MICC</name>
<sequence>MTTAEDQTHAPYRRGERLTCTLEELVERARSLAAGGNRFVLGITGAPGAGKSTAALAIVKALGDQAALVGMDAFHLANGVLAGHGSLDRKGAPDTFDSWGYAHLLWRLKSNREPVVYAPVFDRSLEESIGCAVPVGCDVPLVITEGNYLLLDAEGWREGREVIDQVWYLDTGNDERQRRLIRRHEAFGKPAAEAEAWALGSDQRNADIVESTLERADLIINLTGIHRPQPSA</sequence>
<dbReference type="AlphaFoldDB" id="A0AAU8ELV7"/>
<proteinExistence type="predicted"/>
<dbReference type="Gene3D" id="3.40.50.300">
    <property type="entry name" value="P-loop containing nucleotide triphosphate hydrolases"/>
    <property type="match status" value="1"/>
</dbReference>
<dbReference type="PANTHER" id="PTHR10285">
    <property type="entry name" value="URIDINE KINASE"/>
    <property type="match status" value="1"/>
</dbReference>
<keyword evidence="1" id="KW-0808">Transferase</keyword>
<reference evidence="1" key="1">
    <citation type="submission" date="2024-06" db="EMBL/GenBank/DDBJ databases">
        <title>Biodegradation of dimethachlon by Arthrobacter sp. K5: mechanistic insights and ecological implications.</title>
        <authorList>
            <person name="Hu S."/>
            <person name="Lu P."/>
        </authorList>
    </citation>
    <scope>NUCLEOTIDE SEQUENCE</scope>
    <source>
        <strain evidence="1">K5</strain>
    </source>
</reference>
<dbReference type="InterPro" id="IPR027417">
    <property type="entry name" value="P-loop_NTPase"/>
</dbReference>
<dbReference type="RefSeq" id="WP_353710625.1">
    <property type="nucleotide sequence ID" value="NZ_CP159279.1"/>
</dbReference>
<dbReference type="NCBIfam" id="NF006743">
    <property type="entry name" value="PRK09270.1-2"/>
    <property type="match status" value="1"/>
</dbReference>
<dbReference type="SUPFAM" id="SSF52540">
    <property type="entry name" value="P-loop containing nucleoside triphosphate hydrolases"/>
    <property type="match status" value="1"/>
</dbReference>